<gene>
    <name evidence="1" type="ORF">Tci_458484</name>
</gene>
<reference evidence="1" key="1">
    <citation type="journal article" date="2019" name="Sci. Rep.">
        <title>Draft genome of Tanacetum cinerariifolium, the natural source of mosquito coil.</title>
        <authorList>
            <person name="Yamashiro T."/>
            <person name="Shiraishi A."/>
            <person name="Satake H."/>
            <person name="Nakayama K."/>
        </authorList>
    </citation>
    <scope>NUCLEOTIDE SEQUENCE</scope>
</reference>
<comment type="caution">
    <text evidence="1">The sequence shown here is derived from an EMBL/GenBank/DDBJ whole genome shotgun (WGS) entry which is preliminary data.</text>
</comment>
<evidence type="ECO:0000313" key="1">
    <source>
        <dbReference type="EMBL" id="GEY86510.1"/>
    </source>
</evidence>
<evidence type="ECO:0008006" key="2">
    <source>
        <dbReference type="Google" id="ProtNLM"/>
    </source>
</evidence>
<proteinExistence type="predicted"/>
<organism evidence="1">
    <name type="scientific">Tanacetum cinerariifolium</name>
    <name type="common">Dalmatian daisy</name>
    <name type="synonym">Chrysanthemum cinerariifolium</name>
    <dbReference type="NCBI Taxonomy" id="118510"/>
    <lineage>
        <taxon>Eukaryota</taxon>
        <taxon>Viridiplantae</taxon>
        <taxon>Streptophyta</taxon>
        <taxon>Embryophyta</taxon>
        <taxon>Tracheophyta</taxon>
        <taxon>Spermatophyta</taxon>
        <taxon>Magnoliopsida</taxon>
        <taxon>eudicotyledons</taxon>
        <taxon>Gunneridae</taxon>
        <taxon>Pentapetalae</taxon>
        <taxon>asterids</taxon>
        <taxon>campanulids</taxon>
        <taxon>Asterales</taxon>
        <taxon>Asteraceae</taxon>
        <taxon>Asteroideae</taxon>
        <taxon>Anthemideae</taxon>
        <taxon>Anthemidinae</taxon>
        <taxon>Tanacetum</taxon>
    </lineage>
</organism>
<dbReference type="AlphaFoldDB" id="A0A699HUH2"/>
<accession>A0A699HUH2</accession>
<dbReference type="EMBL" id="BKCJ010217146">
    <property type="protein sequence ID" value="GEY86510.1"/>
    <property type="molecule type" value="Genomic_DNA"/>
</dbReference>
<protein>
    <recommendedName>
        <fullName evidence="2">Zf-CCHC domain-containing protein/DUF4219 domain-containing protein/UBN2 domain-containing protein</fullName>
    </recommendedName>
</protein>
<sequence>MAVRDFKKFFRRKGKFACQPYGDKKNLQKVKEEKKETEGRRCFKCGHPNQFISDCPKHSFNDQEAFVRGCWSDSEEEDDSKKDEICLTALDNNEREKGMEGMFLERERKREY</sequence>
<name>A0A699HUH2_TANCI</name>